<dbReference type="PANTHER" id="PTHR18359:SF0">
    <property type="entry name" value="U3 SMALL NUCLEOLAR RNA-ASSOCIATED PROTEIN 18 HOMOLOG"/>
    <property type="match status" value="1"/>
</dbReference>
<comment type="similarity">
    <text evidence="6">Belongs to the WD repeat UTP18 family.</text>
</comment>
<dbReference type="Proteomes" id="UP000226031">
    <property type="component" value="Unassembled WGS sequence"/>
</dbReference>
<protein>
    <submittedName>
        <fullName evidence="9">U3 small nucleolar RNA-associated protein 18</fullName>
    </submittedName>
</protein>
<feature type="repeat" description="WD" evidence="7">
    <location>
        <begin position="612"/>
        <end position="640"/>
    </location>
</feature>
<evidence type="ECO:0000256" key="8">
    <source>
        <dbReference type="SAM" id="MobiDB-lite"/>
    </source>
</evidence>
<feature type="region of interest" description="Disordered" evidence="8">
    <location>
        <begin position="1"/>
        <end position="54"/>
    </location>
</feature>
<comment type="subcellular location">
    <subcellularLocation>
        <location evidence="1">Nucleus</location>
        <location evidence="1">Nucleolus</location>
    </subcellularLocation>
</comment>
<evidence type="ECO:0000313" key="10">
    <source>
        <dbReference type="Proteomes" id="UP000226031"/>
    </source>
</evidence>
<dbReference type="GO" id="GO:0032040">
    <property type="term" value="C:small-subunit processome"/>
    <property type="evidence" value="ECO:0007669"/>
    <property type="project" value="TreeGrafter"/>
</dbReference>
<evidence type="ECO:0000256" key="3">
    <source>
        <dbReference type="ARBA" id="ARBA00022574"/>
    </source>
</evidence>
<dbReference type="SUPFAM" id="SSF50978">
    <property type="entry name" value="WD40 repeat-like"/>
    <property type="match status" value="1"/>
</dbReference>
<dbReference type="STRING" id="73230.A0A2B7ZTP1"/>
<dbReference type="InterPro" id="IPR015943">
    <property type="entry name" value="WD40/YVTN_repeat-like_dom_sf"/>
</dbReference>
<gene>
    <name evidence="9" type="ORF">GX50_00605</name>
</gene>
<dbReference type="PROSITE" id="PS50082">
    <property type="entry name" value="WD_REPEATS_2"/>
    <property type="match status" value="1"/>
</dbReference>
<evidence type="ECO:0000256" key="6">
    <source>
        <dbReference type="ARBA" id="ARBA00025767"/>
    </source>
</evidence>
<reference evidence="9 10" key="1">
    <citation type="submission" date="2017-10" db="EMBL/GenBank/DDBJ databases">
        <title>Comparative genomics in systemic dimorphic fungi from Ajellomycetaceae.</title>
        <authorList>
            <person name="Munoz J.F."/>
            <person name="Mcewen J.G."/>
            <person name="Clay O.K."/>
            <person name="Cuomo C.A."/>
        </authorList>
    </citation>
    <scope>NUCLEOTIDE SEQUENCE [LARGE SCALE GENOMIC DNA]</scope>
    <source>
        <strain evidence="9 10">UAMH4076</strain>
    </source>
</reference>
<evidence type="ECO:0000256" key="4">
    <source>
        <dbReference type="ARBA" id="ARBA00022737"/>
    </source>
</evidence>
<sequence>MQKVRVKQRKAPAATSLPKEAGFFVDTHGASSDDGHSDNAGSEVEPMPKDETEEKLERLLFGDTAGFHDALREHDVEGMELVLRDSGSEDGKGDGEEEEGGLEGVDDADLFFLDSGTAGADDIEFPIAQGSSDGQRENEPPAAWDDSDDERITISLAGNNRLRKLRVTEADDVVTGSEYIRRLRKQFERLHPAPDWANPSNAAGRRSAKRRKTGAGQSDEESVSGSDNMDTDEEEEMSLQPLARLLQNAGNLTKGENSTKSGGKRKLRQEVLDIQRMKDVGKGQPSSVDSLTFHPHYPLLLSSGPASTLFLHHISPKSVSPNPLLTSLHVRRTPLHTSAFSSPTGNQIYFSGRRRYFHIWDLDTGKVEKVNGPADRKEEQKSMERFKLSPCGRWVGVIGSARKGGGIVTILSTTTLQWVGQVRVDSHNGVADFAWWSDGEGMCVIGKNGEVSEWDGRQKRIVARWVDEGAVGATVISLGGSSGRVQIGGDRWVAVGSSSGIVNIYDRRPWAAAAAEIEKKNKGKKVDGEVDDGGDGDGDGDFDGQCGIPRNPKPTRMLDQLTTPTSHLVFSADGQLLVMASRWKKDALRLIHLPSCTVYKNWPTSNTPFGRISAVAVAPTSDMLAVANEQGKIRLWEIHG</sequence>
<dbReference type="GO" id="GO:0006364">
    <property type="term" value="P:rRNA processing"/>
    <property type="evidence" value="ECO:0007669"/>
    <property type="project" value="UniProtKB-KW"/>
</dbReference>
<evidence type="ECO:0000256" key="2">
    <source>
        <dbReference type="ARBA" id="ARBA00022552"/>
    </source>
</evidence>
<keyword evidence="5" id="KW-0539">Nucleus</keyword>
<dbReference type="InterPro" id="IPR036322">
    <property type="entry name" value="WD40_repeat_dom_sf"/>
</dbReference>
<feature type="region of interest" description="Disordered" evidence="8">
    <location>
        <begin position="521"/>
        <end position="544"/>
    </location>
</feature>
<keyword evidence="10" id="KW-1185">Reference proteome</keyword>
<comment type="caution">
    <text evidence="9">The sequence shown here is derived from an EMBL/GenBank/DDBJ whole genome shotgun (WGS) entry which is preliminary data.</text>
</comment>
<dbReference type="SMART" id="SM00320">
    <property type="entry name" value="WD40"/>
    <property type="match status" value="5"/>
</dbReference>
<evidence type="ECO:0000256" key="7">
    <source>
        <dbReference type="PROSITE-ProRule" id="PRU00221"/>
    </source>
</evidence>
<proteinExistence type="inferred from homology"/>
<feature type="compositionally biased region" description="Acidic residues" evidence="8">
    <location>
        <begin position="95"/>
        <end position="106"/>
    </location>
</feature>
<dbReference type="VEuPathDB" id="FungiDB:EMCG_06243"/>
<dbReference type="EMBL" id="PDND01000006">
    <property type="protein sequence ID" value="PGH36568.1"/>
    <property type="molecule type" value="Genomic_DNA"/>
</dbReference>
<dbReference type="AlphaFoldDB" id="A0A2B7ZTP1"/>
<dbReference type="InterPro" id="IPR045161">
    <property type="entry name" value="Utp18"/>
</dbReference>
<keyword evidence="3 7" id="KW-0853">WD repeat</keyword>
<feature type="region of interest" description="Disordered" evidence="8">
    <location>
        <begin position="122"/>
        <end position="149"/>
    </location>
</feature>
<organism evidence="9 10">
    <name type="scientific">[Emmonsia] crescens</name>
    <dbReference type="NCBI Taxonomy" id="73230"/>
    <lineage>
        <taxon>Eukaryota</taxon>
        <taxon>Fungi</taxon>
        <taxon>Dikarya</taxon>
        <taxon>Ascomycota</taxon>
        <taxon>Pezizomycotina</taxon>
        <taxon>Eurotiomycetes</taxon>
        <taxon>Eurotiomycetidae</taxon>
        <taxon>Onygenales</taxon>
        <taxon>Ajellomycetaceae</taxon>
        <taxon>Emergomyces</taxon>
    </lineage>
</organism>
<feature type="compositionally biased region" description="Acidic residues" evidence="8">
    <location>
        <begin position="529"/>
        <end position="542"/>
    </location>
</feature>
<evidence type="ECO:0000256" key="5">
    <source>
        <dbReference type="ARBA" id="ARBA00023242"/>
    </source>
</evidence>
<evidence type="ECO:0000256" key="1">
    <source>
        <dbReference type="ARBA" id="ARBA00004604"/>
    </source>
</evidence>
<dbReference type="Gene3D" id="2.130.10.10">
    <property type="entry name" value="YVTN repeat-like/Quinoprotein amine dehydrogenase"/>
    <property type="match status" value="1"/>
</dbReference>
<dbReference type="InterPro" id="IPR001680">
    <property type="entry name" value="WD40_rpt"/>
</dbReference>
<keyword evidence="4" id="KW-0677">Repeat</keyword>
<feature type="compositionally biased region" description="Basic residues" evidence="8">
    <location>
        <begin position="1"/>
        <end position="10"/>
    </location>
</feature>
<dbReference type="GO" id="GO:0034388">
    <property type="term" value="C:Pwp2p-containing subcomplex of 90S preribosome"/>
    <property type="evidence" value="ECO:0007669"/>
    <property type="project" value="TreeGrafter"/>
</dbReference>
<feature type="compositionally biased region" description="Basic and acidic residues" evidence="8">
    <location>
        <begin position="83"/>
        <end position="94"/>
    </location>
</feature>
<accession>A0A2B7ZTP1</accession>
<name>A0A2B7ZTP1_9EURO</name>
<evidence type="ECO:0000313" key="9">
    <source>
        <dbReference type="EMBL" id="PGH36568.1"/>
    </source>
</evidence>
<dbReference type="PROSITE" id="PS50294">
    <property type="entry name" value="WD_REPEATS_REGION"/>
    <property type="match status" value="1"/>
</dbReference>
<feature type="region of interest" description="Disordered" evidence="8">
    <location>
        <begin position="83"/>
        <end position="106"/>
    </location>
</feature>
<keyword evidence="2" id="KW-0698">rRNA processing</keyword>
<dbReference type="PANTHER" id="PTHR18359">
    <property type="entry name" value="WD-REPEAT PROTEIN-RELATED"/>
    <property type="match status" value="1"/>
</dbReference>
<feature type="region of interest" description="Disordered" evidence="8">
    <location>
        <begin position="191"/>
        <end position="236"/>
    </location>
</feature>
<dbReference type="FunFam" id="2.130.10.10:FF:000549">
    <property type="entry name" value="Small nucleolar ribonucleoprotein complex subunit"/>
    <property type="match status" value="1"/>
</dbReference>